<dbReference type="AlphaFoldDB" id="A0A177EHV8"/>
<gene>
    <name evidence="2" type="ORF">NEDG_01784</name>
</gene>
<dbReference type="EMBL" id="LTDL01000019">
    <property type="protein sequence ID" value="OAG31306.1"/>
    <property type="molecule type" value="Genomic_DNA"/>
</dbReference>
<sequence length="546" mass="59823">MFNTPEEKNQSQASHQAGQAFGKRVFVFGLVLYAALAHCTAQVCIEAGEELTEQTLSFFRACKSNLQTAKCSTTSYRRILATQPRSVKITVSQDTMAALPEQIAPGIEFAQVIIEFLMYCIPNPVDQAHLGQVFKAFGTLCAEEIMFAYTNARIGAPLPLPLSQNPGTHPSATLKLQGLVSLSFLDVPQNMLAYIFAHFDAKDCDVVLDIWAASDMISLDLLDGFEANTIVELAIRGMPGFVDLNCQLLCDGLVRDSLRLQIVSSSATVSSTTLAGIYSKEWSSLCVPEALWCLMAEACESSTRVNKLTIELSPLVSVGHILNIQDKHAPNTPANYVKHLEIVYGSLNPSQIDENGLGRLLAWIAASFSDLASITIQVYCTPATEAYLKKTCFFMDMPSLKTLELGVPKCSLYKPDSLLFLPATILKECLDPTHSLSPPNKTLLHQLRQIAPITLKASAQALESLHCSQCTAQFARVLEKPGHTPAFACFSEEGALVLCDACVEKTPELQMRPVCIVKKTPSQAYSFTFRGGRIHLDIYTKKQPDR</sequence>
<keyword evidence="1" id="KW-0732">Signal</keyword>
<keyword evidence="3" id="KW-1185">Reference proteome</keyword>
<name>A0A177EHV8_9MICR</name>
<accession>A0A177EHV8</accession>
<evidence type="ECO:0000313" key="3">
    <source>
        <dbReference type="Proteomes" id="UP000185944"/>
    </source>
</evidence>
<evidence type="ECO:0000256" key="1">
    <source>
        <dbReference type="SAM" id="SignalP"/>
    </source>
</evidence>
<protein>
    <submittedName>
        <fullName evidence="2">Uncharacterized protein</fullName>
    </submittedName>
</protein>
<dbReference type="Proteomes" id="UP000185944">
    <property type="component" value="Unassembled WGS sequence"/>
</dbReference>
<reference evidence="2 3" key="1">
    <citation type="submission" date="2016-02" db="EMBL/GenBank/DDBJ databases">
        <title>Discovery of a natural microsporidian pathogen with a broad tissue tropism in Caenorhabditis elegans.</title>
        <authorList>
            <person name="Luallen R.J."/>
            <person name="Reinke A.W."/>
            <person name="Tong L."/>
            <person name="Botts M.R."/>
            <person name="Felix M.-A."/>
            <person name="Troemel E.R."/>
        </authorList>
    </citation>
    <scope>NUCLEOTIDE SEQUENCE [LARGE SCALE GENOMIC DNA]</scope>
    <source>
        <strain evidence="2 3">JUm2807</strain>
    </source>
</reference>
<dbReference type="RefSeq" id="XP_067545002.1">
    <property type="nucleotide sequence ID" value="XM_067689202.1"/>
</dbReference>
<evidence type="ECO:0000313" key="2">
    <source>
        <dbReference type="EMBL" id="OAG31306.1"/>
    </source>
</evidence>
<feature type="chain" id="PRO_5008060405" evidence="1">
    <location>
        <begin position="42"/>
        <end position="546"/>
    </location>
</feature>
<proteinExistence type="predicted"/>
<dbReference type="GeneID" id="93648134"/>
<dbReference type="VEuPathDB" id="MicrosporidiaDB:NEDG_01784"/>
<organism evidence="2 3">
    <name type="scientific">Nematocida displodere</name>
    <dbReference type="NCBI Taxonomy" id="1805483"/>
    <lineage>
        <taxon>Eukaryota</taxon>
        <taxon>Fungi</taxon>
        <taxon>Fungi incertae sedis</taxon>
        <taxon>Microsporidia</taxon>
        <taxon>Nematocida</taxon>
    </lineage>
</organism>
<feature type="signal peptide" evidence="1">
    <location>
        <begin position="1"/>
        <end position="41"/>
    </location>
</feature>
<comment type="caution">
    <text evidence="2">The sequence shown here is derived from an EMBL/GenBank/DDBJ whole genome shotgun (WGS) entry which is preliminary data.</text>
</comment>